<dbReference type="RefSeq" id="WP_256410439.1">
    <property type="nucleotide sequence ID" value="NZ_JANHDM010000001.1"/>
</dbReference>
<reference evidence="6 7" key="1">
    <citation type="journal article" date="2019" name="Int. J. Syst. Evol. Microbiol.">
        <title>The Global Catalogue of Microorganisms (GCM) 10K type strain sequencing project: providing services to taxonomists for standard genome sequencing and annotation.</title>
        <authorList>
            <consortium name="The Broad Institute Genomics Platform"/>
            <consortium name="The Broad Institute Genome Sequencing Center for Infectious Disease"/>
            <person name="Wu L."/>
            <person name="Ma J."/>
        </authorList>
    </citation>
    <scope>NUCLEOTIDE SEQUENCE [LARGE SCALE GENOMIC DNA]</scope>
    <source>
        <strain evidence="6 7">CGMCC 1.12124</strain>
    </source>
</reference>
<dbReference type="InterPro" id="IPR000537">
    <property type="entry name" value="UbiA_prenyltransferase"/>
</dbReference>
<evidence type="ECO:0000256" key="4">
    <source>
        <dbReference type="ARBA" id="ARBA00023136"/>
    </source>
</evidence>
<accession>A0ABD5QZU4</accession>
<dbReference type="AlphaFoldDB" id="A0ABD5QZU4"/>
<dbReference type="GO" id="GO:0005886">
    <property type="term" value="C:plasma membrane"/>
    <property type="evidence" value="ECO:0007669"/>
    <property type="project" value="UniProtKB-SubCell"/>
</dbReference>
<evidence type="ECO:0000256" key="3">
    <source>
        <dbReference type="ARBA" id="ARBA00022989"/>
    </source>
</evidence>
<dbReference type="Proteomes" id="UP001596118">
    <property type="component" value="Unassembled WGS sequence"/>
</dbReference>
<evidence type="ECO:0000256" key="5">
    <source>
        <dbReference type="SAM" id="Phobius"/>
    </source>
</evidence>
<feature type="transmembrane region" description="Helical" evidence="5">
    <location>
        <begin position="65"/>
        <end position="84"/>
    </location>
</feature>
<comment type="subcellular location">
    <subcellularLocation>
        <location evidence="1">Cell membrane</location>
        <topology evidence="1">Multi-pass membrane protein</topology>
    </subcellularLocation>
</comment>
<protein>
    <submittedName>
        <fullName evidence="6">UbiA family prenyltransferase</fullName>
    </submittedName>
</protein>
<feature type="transmembrane region" description="Helical" evidence="5">
    <location>
        <begin position="161"/>
        <end position="183"/>
    </location>
</feature>
<feature type="transmembrane region" description="Helical" evidence="5">
    <location>
        <begin position="129"/>
        <end position="149"/>
    </location>
</feature>
<keyword evidence="2 5" id="KW-0812">Transmembrane</keyword>
<comment type="caution">
    <text evidence="6">The sequence shown here is derived from an EMBL/GenBank/DDBJ whole genome shotgun (WGS) entry which is preliminary data.</text>
</comment>
<gene>
    <name evidence="6" type="ORF">ACFPM1_05575</name>
</gene>
<feature type="transmembrane region" description="Helical" evidence="5">
    <location>
        <begin position="263"/>
        <end position="282"/>
    </location>
</feature>
<name>A0ABD5QZU4_9EURY</name>
<evidence type="ECO:0000256" key="1">
    <source>
        <dbReference type="ARBA" id="ARBA00004651"/>
    </source>
</evidence>
<organism evidence="6 7">
    <name type="scientific">Halorubrum rubrum</name>
    <dbReference type="NCBI Taxonomy" id="1126240"/>
    <lineage>
        <taxon>Archaea</taxon>
        <taxon>Methanobacteriati</taxon>
        <taxon>Methanobacteriota</taxon>
        <taxon>Stenosarchaea group</taxon>
        <taxon>Halobacteria</taxon>
        <taxon>Halobacteriales</taxon>
        <taxon>Haloferacaceae</taxon>
        <taxon>Halorubrum</taxon>
    </lineage>
</organism>
<sequence>MASKTNEPPVSTDAAVPWHADVPESVVDVGYRVRDVLTYSSTYLVFIAMIEVLTVHLVLSLPLNPAPIVVGLVTFAVYAGDRIADAADDEMSSPERSAFVTRHRTLLSVLTAITYGLAVALALTGGPIALAITLLPGGFWILYASDWLPSLGSHFKRLKRVLIVNSTIVASAWAIAVVGLPIAFAEASVTPLAAVVFVYFLVDTFVNTEIPNVRDVEADAAVGVSTLPVAFGIRRTRRILYGLDLALVAFVVIAFSVGILTAAAAAAILVGLGYALVLAWFVGRNAAPGRLAIAGEAKHLVVFALLLVFTTGI</sequence>
<dbReference type="Pfam" id="PF01040">
    <property type="entry name" value="UbiA"/>
    <property type="match status" value="1"/>
</dbReference>
<feature type="transmembrane region" description="Helical" evidence="5">
    <location>
        <begin position="41"/>
        <end position="59"/>
    </location>
</feature>
<evidence type="ECO:0000313" key="7">
    <source>
        <dbReference type="Proteomes" id="UP001596118"/>
    </source>
</evidence>
<keyword evidence="3 5" id="KW-1133">Transmembrane helix</keyword>
<dbReference type="Gene3D" id="1.20.120.1780">
    <property type="entry name" value="UbiA prenyltransferase"/>
    <property type="match status" value="1"/>
</dbReference>
<feature type="transmembrane region" description="Helical" evidence="5">
    <location>
        <begin position="189"/>
        <end position="206"/>
    </location>
</feature>
<evidence type="ECO:0000256" key="2">
    <source>
        <dbReference type="ARBA" id="ARBA00022692"/>
    </source>
</evidence>
<feature type="transmembrane region" description="Helical" evidence="5">
    <location>
        <begin position="239"/>
        <end position="257"/>
    </location>
</feature>
<dbReference type="EMBL" id="JBHSKY010000006">
    <property type="protein sequence ID" value="MFC5278233.1"/>
    <property type="molecule type" value="Genomic_DNA"/>
</dbReference>
<proteinExistence type="predicted"/>
<keyword evidence="7" id="KW-1185">Reference proteome</keyword>
<feature type="transmembrane region" description="Helical" evidence="5">
    <location>
        <begin position="105"/>
        <end position="123"/>
    </location>
</feature>
<keyword evidence="4 5" id="KW-0472">Membrane</keyword>
<evidence type="ECO:0000313" key="6">
    <source>
        <dbReference type="EMBL" id="MFC5278233.1"/>
    </source>
</evidence>